<evidence type="ECO:0000313" key="3">
    <source>
        <dbReference type="EMBL" id="KAK0642538.1"/>
    </source>
</evidence>
<dbReference type="InterPro" id="IPR018712">
    <property type="entry name" value="Tle1-like_cat"/>
</dbReference>
<comment type="caution">
    <text evidence="3">The sequence shown here is derived from an EMBL/GenBank/DDBJ whole genome shotgun (WGS) entry which is preliminary data.</text>
</comment>
<feature type="compositionally biased region" description="Basic and acidic residues" evidence="1">
    <location>
        <begin position="661"/>
        <end position="699"/>
    </location>
</feature>
<feature type="compositionally biased region" description="Basic residues" evidence="1">
    <location>
        <begin position="700"/>
        <end position="712"/>
    </location>
</feature>
<evidence type="ECO:0000259" key="2">
    <source>
        <dbReference type="Pfam" id="PF09994"/>
    </source>
</evidence>
<evidence type="ECO:0000313" key="4">
    <source>
        <dbReference type="Proteomes" id="UP001175001"/>
    </source>
</evidence>
<dbReference type="Proteomes" id="UP001175001">
    <property type="component" value="Unassembled WGS sequence"/>
</dbReference>
<organism evidence="3 4">
    <name type="scientific">Lasiodiplodia hormozganensis</name>
    <dbReference type="NCBI Taxonomy" id="869390"/>
    <lineage>
        <taxon>Eukaryota</taxon>
        <taxon>Fungi</taxon>
        <taxon>Dikarya</taxon>
        <taxon>Ascomycota</taxon>
        <taxon>Pezizomycotina</taxon>
        <taxon>Dothideomycetes</taxon>
        <taxon>Dothideomycetes incertae sedis</taxon>
        <taxon>Botryosphaeriales</taxon>
        <taxon>Botryosphaeriaceae</taxon>
        <taxon>Lasiodiplodia</taxon>
    </lineage>
</organism>
<reference evidence="3" key="1">
    <citation type="submission" date="2023-06" db="EMBL/GenBank/DDBJ databases">
        <title>Multi-omics analyses reveal the molecular pathogenesis toolkit of Lasiodiplodia hormozganensis, a cross-kingdom pathogen.</title>
        <authorList>
            <person name="Felix C."/>
            <person name="Meneses R."/>
            <person name="Goncalves M.F.M."/>
            <person name="Tilleman L."/>
            <person name="Duarte A.S."/>
            <person name="Jorrin-Novo J.V."/>
            <person name="Van De Peer Y."/>
            <person name="Deforce D."/>
            <person name="Van Nieuwerburgh F."/>
            <person name="Esteves A.C."/>
            <person name="Alves A."/>
        </authorList>
    </citation>
    <scope>NUCLEOTIDE SEQUENCE</scope>
    <source>
        <strain evidence="3">CBS 339.90</strain>
    </source>
</reference>
<protein>
    <recommendedName>
        <fullName evidence="2">T6SS Phospholipase effector Tle1-like catalytic domain-containing protein</fullName>
    </recommendedName>
</protein>
<sequence length="729" mass="84333">MPGSLPHSGTQRPRKRLIVCCDGTWQASDKTYGTTPSNIAKLSRSFGVGLSENVSSAYHYLSTNFHAKDSFHVNDEIFLFGFSRGAYTARVLSGLVTEMGLLKPEHLDKFPQAFEIYKKLSKATAVKTDKGKLFERFMGDYVGTLRASERNFWRDLGNMTYGQVKIKAVGVWDTVGALGLPESWLSSVIPKFNEQFQFHNTGLNEKIENAFQALALDEHRGAFPPTLWYLPKRLVGRPGCPNLKQCWFPGCHESVGGGGVRVQYDLDKWFPWLWNKYMPDTSQMHEVTLAWMCDQVNGLLKFNHEVMKEMLLCRGKVTWAACPETDMLSLKYLGFFNLNSFGGSRTRKPGQYTDFQTNETMHPSVYYRTHKVKRLHYTGRPLRERFVWAYGGWLPQFRKDVAEWIAVLGNVVRFLGNVLFYLATPIRVFLPSIWSLILQFGEMGEVLVHHAAIVFAHIGRLLSYTPLAFFYLEEPVWSWREHSTTNHKPDGASWVRRQVPCSVLLQDGHEEVCLQEWVIRDLSDDGHQSFERQILPDGFWKTLKTRNRKSIEQADHDPDYRLQFWTRTDWKHRDDWKHPDDWKHQHDLKREKLLCEPPDHGATILHPTRRLHEEILHGFDDIDKFHDRVHRIEDKLHDDLQSLPHKLQDTAERVRDNFEDFQNRSHDGTHDGAHDKFDGLHHGHDDAHNGFDGGHDHSHPGKKNKKNGHHKAKNGDHENLFNGGAVQYT</sequence>
<proteinExistence type="predicted"/>
<gene>
    <name evidence="3" type="primary">YEL023C_6</name>
    <name evidence="3" type="ORF">DIS24_g8958</name>
</gene>
<dbReference type="AlphaFoldDB" id="A0AA39XYA5"/>
<accession>A0AA39XYA5</accession>
<keyword evidence="4" id="KW-1185">Reference proteome</keyword>
<dbReference type="PANTHER" id="PTHR33840:SF1">
    <property type="entry name" value="TLE1 PHOSPHOLIPASE DOMAIN-CONTAINING PROTEIN"/>
    <property type="match status" value="1"/>
</dbReference>
<evidence type="ECO:0000256" key="1">
    <source>
        <dbReference type="SAM" id="MobiDB-lite"/>
    </source>
</evidence>
<dbReference type="Pfam" id="PF09994">
    <property type="entry name" value="T6SS_Tle1-like_cat"/>
    <property type="match status" value="1"/>
</dbReference>
<dbReference type="EMBL" id="JAUJDW010000072">
    <property type="protein sequence ID" value="KAK0642538.1"/>
    <property type="molecule type" value="Genomic_DNA"/>
</dbReference>
<name>A0AA39XYA5_9PEZI</name>
<feature type="domain" description="T6SS Phospholipase effector Tle1-like catalytic" evidence="2">
    <location>
        <begin position="45"/>
        <end position="295"/>
    </location>
</feature>
<feature type="region of interest" description="Disordered" evidence="1">
    <location>
        <begin position="661"/>
        <end position="729"/>
    </location>
</feature>
<dbReference type="PANTHER" id="PTHR33840">
    <property type="match status" value="1"/>
</dbReference>